<comment type="similarity">
    <text evidence="1 12">Belongs to the TRAFAC class translation factor GTPase superfamily. Classic translation factor GTPase family. LepA subfamily.</text>
</comment>
<gene>
    <name evidence="12 14" type="primary">lepA</name>
    <name evidence="14" type="ORF">COY73_00800</name>
</gene>
<evidence type="ECO:0000256" key="3">
    <source>
        <dbReference type="ARBA" id="ARBA00022741"/>
    </source>
</evidence>
<proteinExistence type="inferred from homology"/>
<dbReference type="GO" id="GO:0005525">
    <property type="term" value="F:GTP binding"/>
    <property type="evidence" value="ECO:0007669"/>
    <property type="project" value="UniProtKB-UniRule"/>
</dbReference>
<dbReference type="Pfam" id="PF00009">
    <property type="entry name" value="GTP_EFTU"/>
    <property type="match status" value="1"/>
</dbReference>
<evidence type="ECO:0000256" key="11">
    <source>
        <dbReference type="ARBA" id="ARBA00066744"/>
    </source>
</evidence>
<comment type="catalytic activity">
    <reaction evidence="8 12">
        <text>GTP + H2O = GDP + phosphate + H(+)</text>
        <dbReference type="Rhea" id="RHEA:19669"/>
        <dbReference type="ChEBI" id="CHEBI:15377"/>
        <dbReference type="ChEBI" id="CHEBI:15378"/>
        <dbReference type="ChEBI" id="CHEBI:37565"/>
        <dbReference type="ChEBI" id="CHEBI:43474"/>
        <dbReference type="ChEBI" id="CHEBI:58189"/>
        <dbReference type="EC" id="3.6.5.n1"/>
    </reaction>
</comment>
<evidence type="ECO:0000313" key="15">
    <source>
        <dbReference type="Proteomes" id="UP000230767"/>
    </source>
</evidence>
<keyword evidence="5 12" id="KW-0648">Protein biosynthesis</keyword>
<dbReference type="PANTHER" id="PTHR43512">
    <property type="entry name" value="TRANSLATION FACTOR GUF1-RELATED"/>
    <property type="match status" value="1"/>
</dbReference>
<keyword evidence="3 12" id="KW-0547">Nucleotide-binding</keyword>
<reference evidence="15" key="1">
    <citation type="submission" date="2017-09" db="EMBL/GenBank/DDBJ databases">
        <title>Depth-based differentiation of microbial function through sediment-hosted aquifers and enrichment of novel symbionts in the deep terrestrial subsurface.</title>
        <authorList>
            <person name="Probst A.J."/>
            <person name="Ladd B."/>
            <person name="Jarett J.K."/>
            <person name="Geller-Mcgrath D.E."/>
            <person name="Sieber C.M.K."/>
            <person name="Emerson J.B."/>
            <person name="Anantharaman K."/>
            <person name="Thomas B.C."/>
            <person name="Malmstrom R."/>
            <person name="Stieglmeier M."/>
            <person name="Klingl A."/>
            <person name="Woyke T."/>
            <person name="Ryan C.M."/>
            <person name="Banfield J.F."/>
        </authorList>
    </citation>
    <scope>NUCLEOTIDE SEQUENCE [LARGE SCALE GENOMIC DNA]</scope>
</reference>
<dbReference type="InterPro" id="IPR000795">
    <property type="entry name" value="T_Tr_GTP-bd_dom"/>
</dbReference>
<accession>A0A2M7R7H0</accession>
<evidence type="ECO:0000256" key="6">
    <source>
        <dbReference type="ARBA" id="ARBA00023134"/>
    </source>
</evidence>
<evidence type="ECO:0000256" key="5">
    <source>
        <dbReference type="ARBA" id="ARBA00022917"/>
    </source>
</evidence>
<evidence type="ECO:0000256" key="1">
    <source>
        <dbReference type="ARBA" id="ARBA00005454"/>
    </source>
</evidence>
<comment type="similarity">
    <text evidence="10">Belongs to the GTP-binding elongation factor family. LepA subfamily.</text>
</comment>
<dbReference type="Gene3D" id="3.30.70.240">
    <property type="match status" value="1"/>
</dbReference>
<dbReference type="SUPFAM" id="SSF54980">
    <property type="entry name" value="EF-G C-terminal domain-like"/>
    <property type="match status" value="2"/>
</dbReference>
<comment type="function">
    <text evidence="9 12">Required for accurate and efficient protein synthesis under certain stress conditions. May act as a fidelity factor of the translation reaction, by catalyzing a one-codon backward translocation of tRNAs on improperly translocated ribosomes. Back-translocation proceeds from a post-translocation (POST) complex to a pre-translocation (PRE) complex, thus giving elongation factor G a second chance to translocate the tRNAs correctly. Binds to ribosomes in a GTP-dependent manner.</text>
</comment>
<dbReference type="InterPro" id="IPR005225">
    <property type="entry name" value="Small_GTP-bd"/>
</dbReference>
<dbReference type="Gene3D" id="2.40.30.10">
    <property type="entry name" value="Translation factors"/>
    <property type="match status" value="1"/>
</dbReference>
<dbReference type="SUPFAM" id="SSF52540">
    <property type="entry name" value="P-loop containing nucleoside triphosphate hydrolases"/>
    <property type="match status" value="1"/>
</dbReference>
<dbReference type="FunFam" id="3.40.50.300:FF:000078">
    <property type="entry name" value="Elongation factor 4"/>
    <property type="match status" value="1"/>
</dbReference>
<dbReference type="NCBIfam" id="TIGR01393">
    <property type="entry name" value="lepA"/>
    <property type="match status" value="1"/>
</dbReference>
<dbReference type="HAMAP" id="MF_00071">
    <property type="entry name" value="LepA"/>
    <property type="match status" value="1"/>
</dbReference>
<evidence type="ECO:0000256" key="7">
    <source>
        <dbReference type="ARBA" id="ARBA00023136"/>
    </source>
</evidence>
<dbReference type="GO" id="GO:0005886">
    <property type="term" value="C:plasma membrane"/>
    <property type="evidence" value="ECO:0007669"/>
    <property type="project" value="UniProtKB-SubCell"/>
</dbReference>
<dbReference type="Pfam" id="PF00679">
    <property type="entry name" value="EFG_C"/>
    <property type="match status" value="1"/>
</dbReference>
<keyword evidence="6 12" id="KW-0342">GTP-binding</keyword>
<evidence type="ECO:0000256" key="4">
    <source>
        <dbReference type="ARBA" id="ARBA00022801"/>
    </source>
</evidence>
<dbReference type="FunFam" id="3.30.70.2570:FF:000001">
    <property type="entry name" value="Translation factor GUF1, mitochondrial"/>
    <property type="match status" value="1"/>
</dbReference>
<evidence type="ECO:0000259" key="13">
    <source>
        <dbReference type="PROSITE" id="PS51722"/>
    </source>
</evidence>
<dbReference type="Gene3D" id="3.30.70.870">
    <property type="entry name" value="Elongation Factor G (Translational Gtpase), domain 3"/>
    <property type="match status" value="1"/>
</dbReference>
<dbReference type="AlphaFoldDB" id="A0A2M7R7H0"/>
<dbReference type="GO" id="GO:0045727">
    <property type="term" value="P:positive regulation of translation"/>
    <property type="evidence" value="ECO:0007669"/>
    <property type="project" value="UniProtKB-UniRule"/>
</dbReference>
<dbReference type="InterPro" id="IPR000640">
    <property type="entry name" value="EFG_V-like"/>
</dbReference>
<dbReference type="GO" id="GO:0003746">
    <property type="term" value="F:translation elongation factor activity"/>
    <property type="evidence" value="ECO:0007669"/>
    <property type="project" value="UniProtKB-UniRule"/>
</dbReference>
<dbReference type="PRINTS" id="PR00315">
    <property type="entry name" value="ELONGATNFCT"/>
</dbReference>
<dbReference type="GO" id="GO:0003924">
    <property type="term" value="F:GTPase activity"/>
    <property type="evidence" value="ECO:0007669"/>
    <property type="project" value="UniProtKB-UniRule"/>
</dbReference>
<dbReference type="EC" id="3.6.5.n1" evidence="11 12"/>
<evidence type="ECO:0000313" key="14">
    <source>
        <dbReference type="EMBL" id="PIY89475.1"/>
    </source>
</evidence>
<organism evidence="14 15">
    <name type="scientific">Candidatus Nealsonbacteria bacterium CG_4_10_14_0_8_um_filter_37_14</name>
    <dbReference type="NCBI Taxonomy" id="1974684"/>
    <lineage>
        <taxon>Bacteria</taxon>
        <taxon>Candidatus Nealsoniibacteriota</taxon>
    </lineage>
</organism>
<dbReference type="InterPro" id="IPR013842">
    <property type="entry name" value="LepA_CTD"/>
</dbReference>
<dbReference type="NCBIfam" id="TIGR00231">
    <property type="entry name" value="small_GTP"/>
    <property type="match status" value="1"/>
</dbReference>
<dbReference type="CDD" id="cd03699">
    <property type="entry name" value="EF4_II"/>
    <property type="match status" value="1"/>
</dbReference>
<dbReference type="EMBL" id="PFLW01000023">
    <property type="protein sequence ID" value="PIY89475.1"/>
    <property type="molecule type" value="Genomic_DNA"/>
</dbReference>
<evidence type="ECO:0000256" key="8">
    <source>
        <dbReference type="ARBA" id="ARBA00050293"/>
    </source>
</evidence>
<protein>
    <recommendedName>
        <fullName evidence="11 12">Elongation factor 4</fullName>
        <shortName evidence="12">EF-4</shortName>
        <ecNumber evidence="11 12">3.6.5.n1</ecNumber>
    </recommendedName>
    <alternativeName>
        <fullName evidence="12">Ribosomal back-translocase LepA</fullName>
    </alternativeName>
</protein>
<keyword evidence="2 12" id="KW-1003">Cell membrane</keyword>
<evidence type="ECO:0000256" key="2">
    <source>
        <dbReference type="ARBA" id="ARBA00022475"/>
    </source>
</evidence>
<dbReference type="FunFam" id="2.40.30.10:FF:000015">
    <property type="entry name" value="Translation factor GUF1, mitochondrial"/>
    <property type="match status" value="1"/>
</dbReference>
<feature type="domain" description="Tr-type G" evidence="13">
    <location>
        <begin position="2"/>
        <end position="183"/>
    </location>
</feature>
<keyword evidence="14" id="KW-0251">Elongation factor</keyword>
<evidence type="ECO:0000256" key="12">
    <source>
        <dbReference type="HAMAP-Rule" id="MF_00071"/>
    </source>
</evidence>
<dbReference type="PANTHER" id="PTHR43512:SF4">
    <property type="entry name" value="TRANSLATION FACTOR GUF1 HOMOLOG, CHLOROPLASTIC"/>
    <property type="match status" value="1"/>
</dbReference>
<dbReference type="Pfam" id="PF03144">
    <property type="entry name" value="GTP_EFTU_D2"/>
    <property type="match status" value="1"/>
</dbReference>
<dbReference type="Pfam" id="PF06421">
    <property type="entry name" value="LepA_C"/>
    <property type="match status" value="1"/>
</dbReference>
<evidence type="ECO:0000256" key="10">
    <source>
        <dbReference type="ARBA" id="ARBA00061052"/>
    </source>
</evidence>
<dbReference type="CDD" id="cd01890">
    <property type="entry name" value="LepA"/>
    <property type="match status" value="1"/>
</dbReference>
<comment type="subcellular location">
    <subcellularLocation>
        <location evidence="12">Cell membrane</location>
        <topology evidence="12">Peripheral membrane protein</topology>
        <orientation evidence="12">Cytoplasmic side</orientation>
    </subcellularLocation>
</comment>
<dbReference type="Proteomes" id="UP000230767">
    <property type="component" value="Unassembled WGS sequence"/>
</dbReference>
<evidence type="ECO:0000256" key="9">
    <source>
        <dbReference type="ARBA" id="ARBA00057626"/>
    </source>
</evidence>
<sequence length="634" mass="71352">MDNIRNFVIISHVDHGKSTLADRFLELTGTVDSQKMRPQYLDMMDLEREKGITIKMQPVRMNYTLNAIPYILNLIDTPGHIDFSYEVSRSLSAVEGAILLVDATKGIQAQTIGNLELAKNQGLVIIPAINKIDLPQARIEETEKEVSDLLSIDPREIIKISAKCGTNIEKILQAIIKKIPPPSLARSSNDIFRALIFDSKYDSYKGIIAYCRIFDGEIKEGEKIYLIQGEVEGEAKEVGVFSPELTPRKTLKAGEIGYIATGIKEPGKLMVGDTIISLKLKAQSSKLKSEISNLVLPGYKEPKPMVFLSIYPENSDDFDLLKEALGKLKLNDAALVFKPELREGLGRGFQCGFLGVLHAEIIAERLKREFGLGLVLSTPSVVYKVITRAQKDFLIYTPQDFPKDLTKIKEIQECWARLRILTPLNYLGKVSELLESIESQHIETRYLGVEKAELIYETPLREIITKNLYDKLKGTSQGFASMNYEILDKNLLAFGQARLPSPAAQQAFGQGTDIYWRTVNLVKLEILILGKKEETLSKIVPEKEAYKEGKRMVEKLKEVLPHQLFSVPLQAVVGGKIIARETIRARGRDVIAPLYGGDYTRKRKLLERQKKGKKELKEKGRIRIPPEVYLKILG</sequence>
<dbReference type="PROSITE" id="PS51722">
    <property type="entry name" value="G_TR_2"/>
    <property type="match status" value="1"/>
</dbReference>
<keyword evidence="7 12" id="KW-0472">Membrane</keyword>
<dbReference type="InterPro" id="IPR027417">
    <property type="entry name" value="P-loop_NTPase"/>
</dbReference>
<dbReference type="Gene3D" id="3.40.50.300">
    <property type="entry name" value="P-loop containing nucleotide triphosphate hydrolases"/>
    <property type="match status" value="1"/>
</dbReference>
<name>A0A2M7R7H0_9BACT</name>
<keyword evidence="4 12" id="KW-0378">Hydrolase</keyword>
<dbReference type="InterPro" id="IPR004161">
    <property type="entry name" value="EFTu-like_2"/>
</dbReference>
<dbReference type="GO" id="GO:0043022">
    <property type="term" value="F:ribosome binding"/>
    <property type="evidence" value="ECO:0007669"/>
    <property type="project" value="UniProtKB-UniRule"/>
</dbReference>
<comment type="caution">
    <text evidence="14">The sequence shown here is derived from an EMBL/GenBank/DDBJ whole genome shotgun (WGS) entry which is preliminary data.</text>
</comment>
<feature type="binding site" evidence="12">
    <location>
        <begin position="14"/>
        <end position="19"/>
    </location>
    <ligand>
        <name>GTP</name>
        <dbReference type="ChEBI" id="CHEBI:37565"/>
    </ligand>
</feature>
<dbReference type="InterPro" id="IPR035647">
    <property type="entry name" value="EFG_III/V"/>
</dbReference>
<feature type="binding site" evidence="12">
    <location>
        <begin position="130"/>
        <end position="133"/>
    </location>
    <ligand>
        <name>GTP</name>
        <dbReference type="ChEBI" id="CHEBI:37565"/>
    </ligand>
</feature>
<dbReference type="Gene3D" id="3.30.70.2570">
    <property type="entry name" value="Elongation factor 4, C-terminal domain"/>
    <property type="match status" value="1"/>
</dbReference>
<dbReference type="InterPro" id="IPR006297">
    <property type="entry name" value="EF-4"/>
</dbReference>
<dbReference type="InterPro" id="IPR038363">
    <property type="entry name" value="LepA_C_sf"/>
</dbReference>